<dbReference type="OrthoDB" id="3729896at2"/>
<dbReference type="EMBL" id="CP019606">
    <property type="protein sequence ID" value="AQP49091.1"/>
    <property type="molecule type" value="Genomic_DNA"/>
</dbReference>
<evidence type="ECO:0000313" key="3">
    <source>
        <dbReference type="Proteomes" id="UP000188145"/>
    </source>
</evidence>
<evidence type="ECO:0008006" key="4">
    <source>
        <dbReference type="Google" id="ProtNLM"/>
    </source>
</evidence>
<reference evidence="3" key="1">
    <citation type="submission" date="2017-02" db="EMBL/GenBank/DDBJ databases">
        <title>Tessaracoccus aquaemaris sp. nov., isolated from the intestine of a Korean rockfish, Sebastes schlegelii, in a marine aquaculture pond.</title>
        <authorList>
            <person name="Tak E.J."/>
            <person name="Bae J.-W."/>
        </authorList>
    </citation>
    <scope>NUCLEOTIDE SEQUENCE [LARGE SCALE GENOMIC DNA]</scope>
    <source>
        <strain evidence="3">NSG39</strain>
    </source>
</reference>
<dbReference type="Pfam" id="PF11377">
    <property type="entry name" value="DUF3180"/>
    <property type="match status" value="1"/>
</dbReference>
<dbReference type="InterPro" id="IPR021517">
    <property type="entry name" value="DUF3180"/>
</dbReference>
<sequence>MSQRPKLSLTTARQAVISVLAGAVVCWLLLLAFEATGGFPPVVPWSLPITLFLLAVAVGVYSRVLPKRREQHRASSQESFMALSVGKAMVMTGAALAGAHVVYVMRYLQLFDAPLPSQRVIQGTVTILASLCLAAAGIMLERACVIKDDDDQDEHPGSAEPI</sequence>
<feature type="transmembrane region" description="Helical" evidence="1">
    <location>
        <begin position="120"/>
        <end position="140"/>
    </location>
</feature>
<dbReference type="KEGG" id="tes:BW730_17950"/>
<dbReference type="RefSeq" id="WP_077687449.1">
    <property type="nucleotide sequence ID" value="NZ_CP019606.1"/>
</dbReference>
<gene>
    <name evidence="2" type="ORF">BW730_17950</name>
</gene>
<evidence type="ECO:0000256" key="1">
    <source>
        <dbReference type="SAM" id="Phobius"/>
    </source>
</evidence>
<feature type="transmembrane region" description="Helical" evidence="1">
    <location>
        <begin position="45"/>
        <end position="64"/>
    </location>
</feature>
<accession>A0A1Q2CSL2</accession>
<protein>
    <recommendedName>
        <fullName evidence="4">DUF3180 domain-containing protein</fullName>
    </recommendedName>
</protein>
<feature type="transmembrane region" description="Helical" evidence="1">
    <location>
        <begin position="85"/>
        <end position="108"/>
    </location>
</feature>
<keyword evidence="1" id="KW-0472">Membrane</keyword>
<keyword evidence="3" id="KW-1185">Reference proteome</keyword>
<dbReference type="Proteomes" id="UP000188145">
    <property type="component" value="Chromosome"/>
</dbReference>
<feature type="transmembrane region" description="Helical" evidence="1">
    <location>
        <begin position="12"/>
        <end position="33"/>
    </location>
</feature>
<keyword evidence="1" id="KW-0812">Transmembrane</keyword>
<dbReference type="STRING" id="1332264.BW730_17950"/>
<dbReference type="AlphaFoldDB" id="A0A1Q2CSL2"/>
<name>A0A1Q2CSL2_9ACTN</name>
<organism evidence="2 3">
    <name type="scientific">Tessaracoccus aquimaris</name>
    <dbReference type="NCBI Taxonomy" id="1332264"/>
    <lineage>
        <taxon>Bacteria</taxon>
        <taxon>Bacillati</taxon>
        <taxon>Actinomycetota</taxon>
        <taxon>Actinomycetes</taxon>
        <taxon>Propionibacteriales</taxon>
        <taxon>Propionibacteriaceae</taxon>
        <taxon>Tessaracoccus</taxon>
    </lineage>
</organism>
<proteinExistence type="predicted"/>
<keyword evidence="1" id="KW-1133">Transmembrane helix</keyword>
<evidence type="ECO:0000313" key="2">
    <source>
        <dbReference type="EMBL" id="AQP49091.1"/>
    </source>
</evidence>